<evidence type="ECO:0000313" key="12">
    <source>
        <dbReference type="EMBL" id="VYT21472.1"/>
    </source>
</evidence>
<feature type="domain" description="4Fe-4S ferredoxin-type" evidence="11">
    <location>
        <begin position="1"/>
        <end position="28"/>
    </location>
</feature>
<dbReference type="PROSITE" id="PS51379">
    <property type="entry name" value="4FE4S_FER_2"/>
    <property type="match status" value="2"/>
</dbReference>
<keyword evidence="6" id="KW-0479">Metal-binding</keyword>
<keyword evidence="8" id="KW-0249">Electron transport</keyword>
<evidence type="ECO:0000256" key="8">
    <source>
        <dbReference type="ARBA" id="ARBA00022982"/>
    </source>
</evidence>
<evidence type="ECO:0000256" key="10">
    <source>
        <dbReference type="ARBA" id="ARBA00023014"/>
    </source>
</evidence>
<comment type="function">
    <text evidence="2">Ferredoxins are iron-sulfur proteins that transfer electrons in a wide variety of metabolic reactions.</text>
</comment>
<evidence type="ECO:0000256" key="7">
    <source>
        <dbReference type="ARBA" id="ARBA00022737"/>
    </source>
</evidence>
<dbReference type="InterPro" id="IPR050157">
    <property type="entry name" value="PSI_iron-sulfur_center"/>
</dbReference>
<dbReference type="PROSITE" id="PS00198">
    <property type="entry name" value="4FE4S_FER_1"/>
    <property type="match status" value="2"/>
</dbReference>
<evidence type="ECO:0000256" key="3">
    <source>
        <dbReference type="ARBA" id="ARBA00013529"/>
    </source>
</evidence>
<dbReference type="SUPFAM" id="SSF54862">
    <property type="entry name" value="4Fe-4S ferredoxins"/>
    <property type="match status" value="1"/>
</dbReference>
<evidence type="ECO:0000256" key="2">
    <source>
        <dbReference type="ARBA" id="ARBA00003532"/>
    </source>
</evidence>
<dbReference type="Gene3D" id="3.30.70.20">
    <property type="match status" value="1"/>
</dbReference>
<dbReference type="FunFam" id="3.30.70.20:FF:000045">
    <property type="entry name" value="Ferredoxin, 4Fe-4S"/>
    <property type="match status" value="1"/>
</dbReference>
<dbReference type="AlphaFoldDB" id="A0A6N2UXL0"/>
<proteinExistence type="predicted"/>
<sequence>MAYAISDECISCGACEAECPVNAISAGDGKYVIDAATCIECGACAGVCPVGAPSAQ</sequence>
<dbReference type="InterPro" id="IPR017896">
    <property type="entry name" value="4Fe4S_Fe-S-bd"/>
</dbReference>
<protein>
    <recommendedName>
        <fullName evidence="3">Ferredoxin</fullName>
    </recommendedName>
</protein>
<organism evidence="12">
    <name type="scientific">uncultured Anaerotruncus sp</name>
    <dbReference type="NCBI Taxonomy" id="905011"/>
    <lineage>
        <taxon>Bacteria</taxon>
        <taxon>Bacillati</taxon>
        <taxon>Bacillota</taxon>
        <taxon>Clostridia</taxon>
        <taxon>Eubacteriales</taxon>
        <taxon>Oscillospiraceae</taxon>
        <taxon>Anaerotruncus</taxon>
        <taxon>environmental samples</taxon>
    </lineage>
</organism>
<evidence type="ECO:0000256" key="4">
    <source>
        <dbReference type="ARBA" id="ARBA00022448"/>
    </source>
</evidence>
<evidence type="ECO:0000259" key="11">
    <source>
        <dbReference type="PROSITE" id="PS51379"/>
    </source>
</evidence>
<keyword evidence="10" id="KW-0411">Iron-sulfur</keyword>
<dbReference type="InterPro" id="IPR017900">
    <property type="entry name" value="4Fe4S_Fe_S_CS"/>
</dbReference>
<evidence type="ECO:0000256" key="1">
    <source>
        <dbReference type="ARBA" id="ARBA00001966"/>
    </source>
</evidence>
<dbReference type="GO" id="GO:0051539">
    <property type="term" value="F:4 iron, 4 sulfur cluster binding"/>
    <property type="evidence" value="ECO:0007669"/>
    <property type="project" value="UniProtKB-KW"/>
</dbReference>
<dbReference type="PANTHER" id="PTHR24960">
    <property type="entry name" value="PHOTOSYSTEM I IRON-SULFUR CENTER-RELATED"/>
    <property type="match status" value="1"/>
</dbReference>
<dbReference type="EMBL" id="CACRSL010000004">
    <property type="protein sequence ID" value="VYT21472.1"/>
    <property type="molecule type" value="Genomic_DNA"/>
</dbReference>
<dbReference type="GO" id="GO:0005737">
    <property type="term" value="C:cytoplasm"/>
    <property type="evidence" value="ECO:0007669"/>
    <property type="project" value="TreeGrafter"/>
</dbReference>
<gene>
    <name evidence="12" type="ORF">AULFYP135_02077</name>
</gene>
<evidence type="ECO:0000256" key="9">
    <source>
        <dbReference type="ARBA" id="ARBA00023004"/>
    </source>
</evidence>
<name>A0A6N2UXL0_9FIRM</name>
<feature type="domain" description="4Fe-4S ferredoxin-type" evidence="11">
    <location>
        <begin position="29"/>
        <end position="56"/>
    </location>
</feature>
<keyword evidence="9" id="KW-0408">Iron</keyword>
<keyword evidence="5" id="KW-0004">4Fe-4S</keyword>
<dbReference type="PANTHER" id="PTHR24960:SF79">
    <property type="entry name" value="PHOTOSYSTEM I IRON-SULFUR CENTER"/>
    <property type="match status" value="1"/>
</dbReference>
<comment type="cofactor">
    <cofactor evidence="1">
        <name>[4Fe-4S] cluster</name>
        <dbReference type="ChEBI" id="CHEBI:49883"/>
    </cofactor>
</comment>
<evidence type="ECO:0000256" key="6">
    <source>
        <dbReference type="ARBA" id="ARBA00022723"/>
    </source>
</evidence>
<evidence type="ECO:0000256" key="5">
    <source>
        <dbReference type="ARBA" id="ARBA00022485"/>
    </source>
</evidence>
<reference evidence="12" key="1">
    <citation type="submission" date="2019-11" db="EMBL/GenBank/DDBJ databases">
        <authorList>
            <person name="Feng L."/>
        </authorList>
    </citation>
    <scope>NUCLEOTIDE SEQUENCE</scope>
    <source>
        <strain evidence="12">AundefinedLFYP135</strain>
    </source>
</reference>
<accession>A0A6N2UXL0</accession>
<dbReference type="GO" id="GO:0046872">
    <property type="term" value="F:metal ion binding"/>
    <property type="evidence" value="ECO:0007669"/>
    <property type="project" value="UniProtKB-KW"/>
</dbReference>
<keyword evidence="7" id="KW-0677">Repeat</keyword>
<dbReference type="Pfam" id="PF12838">
    <property type="entry name" value="Fer4_7"/>
    <property type="match status" value="1"/>
</dbReference>
<keyword evidence="4" id="KW-0813">Transport</keyword>